<comment type="function">
    <text evidence="17">Catalyzes the dehydration of the S-form of NAD(P)HX at the expense of ADP, which is converted to AMP. Together with NAD(P)HX epimerase, which catalyzes the epimerization of the S- and R-forms, the enzyme allows the repair of both epimers of NAD(P)HX, a damaged form of NAD(P)H that is a result of enzymatic or heat-dependent hydration.</text>
</comment>
<dbReference type="SUPFAM" id="SSF64153">
    <property type="entry name" value="YjeF N-terminal domain-like"/>
    <property type="match status" value="1"/>
</dbReference>
<dbReference type="EC" id="5.1.99.6" evidence="19"/>
<dbReference type="PANTHER" id="PTHR12592">
    <property type="entry name" value="ATP-DEPENDENT (S)-NAD(P)H-HYDRATE DEHYDRATASE FAMILY MEMBER"/>
    <property type="match status" value="1"/>
</dbReference>
<evidence type="ECO:0000256" key="8">
    <source>
        <dbReference type="ARBA" id="ARBA00022857"/>
    </source>
</evidence>
<dbReference type="InterPro" id="IPR017953">
    <property type="entry name" value="Carbohydrate_kinase_pred_CS"/>
</dbReference>
<evidence type="ECO:0000256" key="16">
    <source>
        <dbReference type="ARBA" id="ARBA00049209"/>
    </source>
</evidence>
<evidence type="ECO:0000256" key="14">
    <source>
        <dbReference type="ARBA" id="ARBA00025153"/>
    </source>
</evidence>
<dbReference type="NCBIfam" id="TIGR00196">
    <property type="entry name" value="yjeF_cterm"/>
    <property type="match status" value="1"/>
</dbReference>
<dbReference type="GO" id="GO:0046872">
    <property type="term" value="F:metal ion binding"/>
    <property type="evidence" value="ECO:0007669"/>
    <property type="project" value="UniProtKB-UniRule"/>
</dbReference>
<dbReference type="STRING" id="865937.Gilli_0409"/>
<evidence type="ECO:0000256" key="12">
    <source>
        <dbReference type="ARBA" id="ARBA00023239"/>
    </source>
</evidence>
<dbReference type="NCBIfam" id="TIGR00197">
    <property type="entry name" value="yjeF_nterm"/>
    <property type="match status" value="1"/>
</dbReference>
<reference evidence="23" key="1">
    <citation type="journal article" date="2012" name="Stand. Genomic Sci.">
        <title>Genome sequence of the Antarctic rhodopsins-containing flavobacterium Gillisia limnaea type strain (R-8282(T)).</title>
        <authorList>
            <person name="Riedel T."/>
            <person name="Held B."/>
            <person name="Nolan M."/>
            <person name="Lucas S."/>
            <person name="Lapidus A."/>
            <person name="Tice H."/>
            <person name="Del Rio T.G."/>
            <person name="Cheng J.F."/>
            <person name="Han C."/>
            <person name="Tapia R."/>
            <person name="Goodwin L.A."/>
            <person name="Pitluck S."/>
            <person name="Liolios K."/>
            <person name="Mavromatis K."/>
            <person name="Pagani I."/>
            <person name="Ivanova N."/>
            <person name="Mikhailova N."/>
            <person name="Pati A."/>
            <person name="Chen A."/>
            <person name="Palaniappan K."/>
            <person name="Land M."/>
            <person name="Rohde M."/>
            <person name="Tindall B.J."/>
            <person name="Detter J.C."/>
            <person name="Goker M."/>
            <person name="Bristow J."/>
            <person name="Eisen J.A."/>
            <person name="Markowitz V."/>
            <person name="Hugenholtz P."/>
            <person name="Kyrpides N.C."/>
            <person name="Klenk H.P."/>
            <person name="Woyke T."/>
        </authorList>
    </citation>
    <scope>NUCLEOTIDE SEQUENCE [LARGE SCALE GENOMIC DNA]</scope>
    <source>
        <strain evidence="23">DSM 15749 / LMG 21470 / R-8282</strain>
    </source>
</reference>
<evidence type="ECO:0000256" key="2">
    <source>
        <dbReference type="ARBA" id="ARBA00000909"/>
    </source>
</evidence>
<evidence type="ECO:0000313" key="23">
    <source>
        <dbReference type="Proteomes" id="UP000003844"/>
    </source>
</evidence>
<dbReference type="HAMAP" id="MF_01966">
    <property type="entry name" value="NADHX_epimerase"/>
    <property type="match status" value="1"/>
</dbReference>
<keyword evidence="6 17" id="KW-0547">Nucleotide-binding</keyword>
<sequence>MKIFDVSQLAEADKVTIEKEGITSEMLMERAANLVFNEIHSRLQGAKIPIKIFCGIGNNGGDGLVIGRLLIEYGYKVTVYVVNYSNKRSEDFLANYEKIKKVAPSWPILLTKKDDLPDLKETDFIIDAIFGIGLNRSLDEWVGTLVKHINSIGAFVLSVDMPSGLFSDKIPSENDAVIEANFTISFQAPKLIFFLPQTAGFVGDLQILDIGLDREFLHKAPAKARLIDKNEAIRLYIPRKKNSHKGDYGHSLIVGGSYGKIGSIVLTGTAALRTGAGLVTFFSPKCGYQILQSVLPEAMVITDLNENELSTIKFDIEPDVICFGMGAGTSSVPLNAFSLLLKQTSNPMVIDADGLNMLSKEKELLKFLPENSVLTPHPKELERLIGKWKDDFEKLEKAKKFTKKHKVILVIKGAYTFTISGDDLYINNTGNPGMATAGSGDVLSGVITGLISQKYDPLNAAVFGVYLHGRAGDIMAEEKSYQGMISGDIAANIGLAFLDLFKNDSQME</sequence>
<dbReference type="eggNOG" id="COG0062">
    <property type="taxonomic scope" value="Bacteria"/>
</dbReference>
<comment type="subunit">
    <text evidence="17">Homotetramer.</text>
</comment>
<feature type="binding site" evidence="17">
    <location>
        <position position="441"/>
    </location>
    <ligand>
        <name>(6S)-NADPHX</name>
        <dbReference type="ChEBI" id="CHEBI:64076"/>
    </ligand>
</feature>
<dbReference type="Pfam" id="PF01256">
    <property type="entry name" value="Carb_kinase"/>
    <property type="match status" value="1"/>
</dbReference>
<feature type="binding site" evidence="17">
    <location>
        <position position="440"/>
    </location>
    <ligand>
        <name>AMP</name>
        <dbReference type="ChEBI" id="CHEBI:456215"/>
    </ligand>
</feature>
<dbReference type="RefSeq" id="WP_006987449.1">
    <property type="nucleotide sequence ID" value="NZ_JH594606.1"/>
</dbReference>
<dbReference type="EC" id="4.2.1.136" evidence="19"/>
<evidence type="ECO:0000256" key="1">
    <source>
        <dbReference type="ARBA" id="ARBA00000013"/>
    </source>
</evidence>
<dbReference type="PROSITE" id="PS51385">
    <property type="entry name" value="YJEF_N"/>
    <property type="match status" value="1"/>
</dbReference>
<comment type="catalytic activity">
    <reaction evidence="2 18 19">
        <text>(6R)-NADPHX = (6S)-NADPHX</text>
        <dbReference type="Rhea" id="RHEA:32227"/>
        <dbReference type="ChEBI" id="CHEBI:64076"/>
        <dbReference type="ChEBI" id="CHEBI:64077"/>
        <dbReference type="EC" id="5.1.99.6"/>
    </reaction>
</comment>
<dbReference type="GO" id="GO:0046496">
    <property type="term" value="P:nicotinamide nucleotide metabolic process"/>
    <property type="evidence" value="ECO:0007669"/>
    <property type="project" value="UniProtKB-UniRule"/>
</dbReference>
<comment type="function">
    <text evidence="14 19">Bifunctional enzyme that catalyzes the epimerization of the S- and R-forms of NAD(P)HX and the dehydration of the S-form of NAD(P)HX at the expense of ADP, which is converted to AMP. This allows the repair of both epimers of NAD(P)HX, a damaged form of NAD(P)H that is a result of enzymatic or heat-dependent hydration.</text>
</comment>
<evidence type="ECO:0000256" key="4">
    <source>
        <dbReference type="ARBA" id="ARBA00009524"/>
    </source>
</evidence>
<feature type="domain" description="YjeF C-terminal" evidence="20">
    <location>
        <begin position="228"/>
        <end position="500"/>
    </location>
</feature>
<dbReference type="InterPro" id="IPR030677">
    <property type="entry name" value="Nnr"/>
</dbReference>
<name>H2BYK2_GILLR</name>
<comment type="similarity">
    <text evidence="4 19">In the C-terminal section; belongs to the NnrD/CARKD family.</text>
</comment>
<keyword evidence="8 17" id="KW-0521">NADP</keyword>
<dbReference type="AlphaFoldDB" id="H2BYK2"/>
<feature type="binding site" evidence="17">
    <location>
        <position position="377"/>
    </location>
    <ligand>
        <name>(6S)-NADPHX</name>
        <dbReference type="ChEBI" id="CHEBI:64076"/>
    </ligand>
</feature>
<dbReference type="GO" id="GO:0052856">
    <property type="term" value="F:NAD(P)HX epimerase activity"/>
    <property type="evidence" value="ECO:0007669"/>
    <property type="project" value="UniProtKB-UniRule"/>
</dbReference>
<evidence type="ECO:0000256" key="9">
    <source>
        <dbReference type="ARBA" id="ARBA00022958"/>
    </source>
</evidence>
<feature type="binding site" evidence="18">
    <location>
        <begin position="131"/>
        <end position="137"/>
    </location>
    <ligand>
        <name>(6S)-NADPHX</name>
        <dbReference type="ChEBI" id="CHEBI:64076"/>
    </ligand>
</feature>
<keyword evidence="11 18" id="KW-0413">Isomerase</keyword>
<keyword evidence="13" id="KW-0511">Multifunctional enzyme</keyword>
<feature type="domain" description="YjeF N-terminal" evidence="21">
    <location>
        <begin position="9"/>
        <end position="218"/>
    </location>
</feature>
<comment type="catalytic activity">
    <reaction evidence="1 18 19">
        <text>(6R)-NADHX = (6S)-NADHX</text>
        <dbReference type="Rhea" id="RHEA:32215"/>
        <dbReference type="ChEBI" id="CHEBI:64074"/>
        <dbReference type="ChEBI" id="CHEBI:64075"/>
        <dbReference type="EC" id="5.1.99.6"/>
    </reaction>
</comment>
<dbReference type="InterPro" id="IPR004443">
    <property type="entry name" value="YjeF_N_dom"/>
</dbReference>
<evidence type="ECO:0000256" key="5">
    <source>
        <dbReference type="ARBA" id="ARBA00022723"/>
    </source>
</evidence>
<comment type="function">
    <text evidence="18">Catalyzes the epimerization of the S- and R-forms of NAD(P)HX, a damaged form of NAD(P)H that is a result of enzymatic or heat-dependent hydration. This is a prerequisite for the S-specific NAD(P)H-hydrate dehydratase to allow the repair of both epimers of NAD(P)HX.</text>
</comment>
<evidence type="ECO:0000256" key="17">
    <source>
        <dbReference type="HAMAP-Rule" id="MF_01965"/>
    </source>
</evidence>
<dbReference type="GO" id="GO:0005524">
    <property type="term" value="F:ATP binding"/>
    <property type="evidence" value="ECO:0007669"/>
    <property type="project" value="UniProtKB-UniRule"/>
</dbReference>
<keyword evidence="12 17" id="KW-0456">Lyase</keyword>
<dbReference type="GO" id="GO:0110051">
    <property type="term" value="P:metabolite repair"/>
    <property type="evidence" value="ECO:0007669"/>
    <property type="project" value="TreeGrafter"/>
</dbReference>
<dbReference type="GO" id="GO:0052855">
    <property type="term" value="F:ADP-dependent NAD(P)H-hydrate dehydratase activity"/>
    <property type="evidence" value="ECO:0007669"/>
    <property type="project" value="UniProtKB-UniRule"/>
</dbReference>
<organism evidence="22 23">
    <name type="scientific">Gillisia limnaea (strain DSM 15749 / LMG 21470 / R-8282)</name>
    <dbReference type="NCBI Taxonomy" id="865937"/>
    <lineage>
        <taxon>Bacteria</taxon>
        <taxon>Pseudomonadati</taxon>
        <taxon>Bacteroidota</taxon>
        <taxon>Flavobacteriia</taxon>
        <taxon>Flavobacteriales</taxon>
        <taxon>Flavobacteriaceae</taxon>
        <taxon>Gillisia</taxon>
    </lineage>
</organism>
<comment type="catalytic activity">
    <reaction evidence="15 17 19">
        <text>(6S)-NADHX + ADP = AMP + phosphate + NADH + H(+)</text>
        <dbReference type="Rhea" id="RHEA:32223"/>
        <dbReference type="ChEBI" id="CHEBI:15378"/>
        <dbReference type="ChEBI" id="CHEBI:43474"/>
        <dbReference type="ChEBI" id="CHEBI:57945"/>
        <dbReference type="ChEBI" id="CHEBI:64074"/>
        <dbReference type="ChEBI" id="CHEBI:456215"/>
        <dbReference type="ChEBI" id="CHEBI:456216"/>
        <dbReference type="EC" id="4.2.1.136"/>
    </reaction>
</comment>
<feature type="binding site" evidence="17">
    <location>
        <position position="326"/>
    </location>
    <ligand>
        <name>(6S)-NADPHX</name>
        <dbReference type="ChEBI" id="CHEBI:64076"/>
    </ligand>
</feature>
<feature type="binding site" evidence="18">
    <location>
        <position position="160"/>
    </location>
    <ligand>
        <name>(6S)-NADPHX</name>
        <dbReference type="ChEBI" id="CHEBI:64076"/>
    </ligand>
</feature>
<evidence type="ECO:0000313" key="22">
    <source>
        <dbReference type="EMBL" id="EHQ01123.1"/>
    </source>
</evidence>
<dbReference type="Gene3D" id="3.40.1190.20">
    <property type="match status" value="1"/>
</dbReference>
<dbReference type="HAMAP" id="MF_01965">
    <property type="entry name" value="NADHX_dehydratase"/>
    <property type="match status" value="1"/>
</dbReference>
<proteinExistence type="inferred from homology"/>
<comment type="cofactor">
    <cofactor evidence="18 19">
        <name>K(+)</name>
        <dbReference type="ChEBI" id="CHEBI:29103"/>
    </cofactor>
    <text evidence="18 19">Binds 1 potassium ion per subunit.</text>
</comment>
<feature type="binding site" evidence="17">
    <location>
        <begin position="412"/>
        <end position="416"/>
    </location>
    <ligand>
        <name>AMP</name>
        <dbReference type="ChEBI" id="CHEBI:456215"/>
    </ligand>
</feature>
<keyword evidence="5 18" id="KW-0479">Metal-binding</keyword>
<feature type="binding site" evidence="18">
    <location>
        <position position="59"/>
    </location>
    <ligand>
        <name>K(+)</name>
        <dbReference type="ChEBI" id="CHEBI:29103"/>
    </ligand>
</feature>
<evidence type="ECO:0000256" key="7">
    <source>
        <dbReference type="ARBA" id="ARBA00022840"/>
    </source>
</evidence>
<evidence type="ECO:0000259" key="21">
    <source>
        <dbReference type="PROSITE" id="PS51385"/>
    </source>
</evidence>
<dbReference type="InterPro" id="IPR029056">
    <property type="entry name" value="Ribokinase-like"/>
</dbReference>
<dbReference type="CDD" id="cd01171">
    <property type="entry name" value="YXKO-related"/>
    <property type="match status" value="1"/>
</dbReference>
<protein>
    <recommendedName>
        <fullName evidence="19">Bifunctional NAD(P)H-hydrate repair enzyme</fullName>
    </recommendedName>
    <alternativeName>
        <fullName evidence="19">Nicotinamide nucleotide repair protein</fullName>
    </alternativeName>
    <domain>
        <recommendedName>
            <fullName evidence="19">ADP-dependent (S)-NAD(P)H-hydrate dehydratase</fullName>
            <ecNumber evidence="19">4.2.1.136</ecNumber>
        </recommendedName>
        <alternativeName>
            <fullName evidence="19">ADP-dependent NAD(P)HX dehydratase</fullName>
        </alternativeName>
    </domain>
    <domain>
        <recommendedName>
            <fullName evidence="19">NAD(P)H-hydrate epimerase</fullName>
            <ecNumber evidence="19">5.1.99.6</ecNumber>
        </recommendedName>
    </domain>
</protein>
<dbReference type="PIRSF" id="PIRSF017184">
    <property type="entry name" value="Nnr"/>
    <property type="match status" value="1"/>
</dbReference>
<keyword evidence="23" id="KW-1185">Reference proteome</keyword>
<feature type="binding site" evidence="18">
    <location>
        <position position="127"/>
    </location>
    <ligand>
        <name>K(+)</name>
        <dbReference type="ChEBI" id="CHEBI:29103"/>
    </ligand>
</feature>
<dbReference type="Proteomes" id="UP000003844">
    <property type="component" value="Unassembled WGS sequence"/>
</dbReference>
<evidence type="ECO:0000256" key="11">
    <source>
        <dbReference type="ARBA" id="ARBA00023235"/>
    </source>
</evidence>
<comment type="catalytic activity">
    <reaction evidence="16 17 19">
        <text>(6S)-NADPHX + ADP = AMP + phosphate + NADPH + H(+)</text>
        <dbReference type="Rhea" id="RHEA:32235"/>
        <dbReference type="ChEBI" id="CHEBI:15378"/>
        <dbReference type="ChEBI" id="CHEBI:43474"/>
        <dbReference type="ChEBI" id="CHEBI:57783"/>
        <dbReference type="ChEBI" id="CHEBI:64076"/>
        <dbReference type="ChEBI" id="CHEBI:456215"/>
        <dbReference type="ChEBI" id="CHEBI:456216"/>
        <dbReference type="EC" id="4.2.1.136"/>
    </reaction>
</comment>
<dbReference type="InterPro" id="IPR000631">
    <property type="entry name" value="CARKD"/>
</dbReference>
<dbReference type="EMBL" id="JH594606">
    <property type="protein sequence ID" value="EHQ01123.1"/>
    <property type="molecule type" value="Genomic_DNA"/>
</dbReference>
<dbReference type="Gene3D" id="3.40.50.10260">
    <property type="entry name" value="YjeF N-terminal domain"/>
    <property type="match status" value="1"/>
</dbReference>
<dbReference type="PANTHER" id="PTHR12592:SF0">
    <property type="entry name" value="ATP-DEPENDENT (S)-NAD(P)H-HYDRATE DEHYDRATASE"/>
    <property type="match status" value="1"/>
</dbReference>
<comment type="similarity">
    <text evidence="17">Belongs to the NnrD/CARKD family.</text>
</comment>
<comment type="similarity">
    <text evidence="3 19">In the N-terminal section; belongs to the NnrE/AIBP family.</text>
</comment>
<keyword evidence="10 17" id="KW-0520">NAD</keyword>
<evidence type="ECO:0000256" key="13">
    <source>
        <dbReference type="ARBA" id="ARBA00023268"/>
    </source>
</evidence>
<dbReference type="PROSITE" id="PS01050">
    <property type="entry name" value="YJEF_C_2"/>
    <property type="match status" value="1"/>
</dbReference>
<dbReference type="InterPro" id="IPR036652">
    <property type="entry name" value="YjeF_N_dom_sf"/>
</dbReference>
<comment type="similarity">
    <text evidence="18">Belongs to the NnrE/AIBP family.</text>
</comment>
<dbReference type="OrthoDB" id="9806925at2"/>
<keyword evidence="7 17" id="KW-0067">ATP-binding</keyword>
<comment type="caution">
    <text evidence="17">Lacks conserved residue(s) required for the propagation of feature annotation.</text>
</comment>
<evidence type="ECO:0000256" key="6">
    <source>
        <dbReference type="ARBA" id="ARBA00022741"/>
    </source>
</evidence>
<dbReference type="HOGENOM" id="CLU_024853_4_1_10"/>
<feature type="binding site" evidence="18">
    <location>
        <position position="163"/>
    </location>
    <ligand>
        <name>K(+)</name>
        <dbReference type="ChEBI" id="CHEBI:29103"/>
    </ligand>
</feature>
<evidence type="ECO:0000256" key="19">
    <source>
        <dbReference type="PIRNR" id="PIRNR017184"/>
    </source>
</evidence>
<dbReference type="SUPFAM" id="SSF53613">
    <property type="entry name" value="Ribokinase-like"/>
    <property type="match status" value="1"/>
</dbReference>
<evidence type="ECO:0000256" key="10">
    <source>
        <dbReference type="ARBA" id="ARBA00023027"/>
    </source>
</evidence>
<feature type="binding site" evidence="18">
    <location>
        <begin position="58"/>
        <end position="62"/>
    </location>
    <ligand>
        <name>(6S)-NADPHX</name>
        <dbReference type="ChEBI" id="CHEBI:64076"/>
    </ligand>
</feature>
<dbReference type="Pfam" id="PF03853">
    <property type="entry name" value="YjeF_N"/>
    <property type="match status" value="1"/>
</dbReference>
<evidence type="ECO:0000256" key="3">
    <source>
        <dbReference type="ARBA" id="ARBA00006001"/>
    </source>
</evidence>
<dbReference type="PROSITE" id="PS51383">
    <property type="entry name" value="YJEF_C_3"/>
    <property type="match status" value="1"/>
</dbReference>
<evidence type="ECO:0000256" key="18">
    <source>
        <dbReference type="HAMAP-Rule" id="MF_01966"/>
    </source>
</evidence>
<dbReference type="eggNOG" id="COG0063">
    <property type="taxonomic scope" value="Bacteria"/>
</dbReference>
<accession>H2BYK2</accession>
<evidence type="ECO:0000256" key="15">
    <source>
        <dbReference type="ARBA" id="ARBA00048238"/>
    </source>
</evidence>
<evidence type="ECO:0000259" key="20">
    <source>
        <dbReference type="PROSITE" id="PS51383"/>
    </source>
</evidence>
<keyword evidence="9 18" id="KW-0630">Potassium</keyword>
<gene>
    <name evidence="17" type="primary">nnrD</name>
    <name evidence="18" type="synonym">nnrE</name>
    <name evidence="22" type="ORF">Gilli_0409</name>
</gene>
<comment type="cofactor">
    <cofactor evidence="17">
        <name>Mg(2+)</name>
        <dbReference type="ChEBI" id="CHEBI:18420"/>
    </cofactor>
</comment>